<keyword evidence="5" id="KW-0472">Membrane</keyword>
<reference evidence="7" key="1">
    <citation type="submission" date="2021-01" db="EMBL/GenBank/DDBJ databases">
        <authorList>
            <person name="Corre E."/>
            <person name="Pelletier E."/>
            <person name="Niang G."/>
            <person name="Scheremetjew M."/>
            <person name="Finn R."/>
            <person name="Kale V."/>
            <person name="Holt S."/>
            <person name="Cochrane G."/>
            <person name="Meng A."/>
            <person name="Brown T."/>
            <person name="Cohen L."/>
        </authorList>
    </citation>
    <scope>NUCLEOTIDE SEQUENCE</scope>
    <source>
        <strain evidence="7">CCMP147</strain>
    </source>
</reference>
<keyword evidence="4" id="KW-0496">Mitochondrion</keyword>
<comment type="subcellular location">
    <subcellularLocation>
        <location evidence="1">Mitochondrion inner membrane</location>
    </subcellularLocation>
</comment>
<evidence type="ECO:0000256" key="1">
    <source>
        <dbReference type="ARBA" id="ARBA00004273"/>
    </source>
</evidence>
<evidence type="ECO:0000256" key="2">
    <source>
        <dbReference type="ARBA" id="ARBA00022792"/>
    </source>
</evidence>
<keyword evidence="2" id="KW-0999">Mitochondrion inner membrane</keyword>
<keyword evidence="3" id="KW-0809">Transit peptide</keyword>
<dbReference type="InterPro" id="IPR001349">
    <property type="entry name" value="Cyt_c_oxidase_su6a"/>
</dbReference>
<gene>
    <name evidence="7" type="ORF">TDUB1175_LOCUS25000</name>
</gene>
<evidence type="ECO:0000313" key="7">
    <source>
        <dbReference type="EMBL" id="CAD8326580.1"/>
    </source>
</evidence>
<dbReference type="InterPro" id="IPR036418">
    <property type="entry name" value="Cyt_c_oxidase_su6a_sf"/>
</dbReference>
<dbReference type="SUPFAM" id="SSF81411">
    <property type="entry name" value="Mitochondrial cytochrome c oxidase subunit VIa"/>
    <property type="match status" value="1"/>
</dbReference>
<dbReference type="PANTHER" id="PTHR11504:SF0">
    <property type="entry name" value="CYTOCHROME C OXIDASE SUBUNIT"/>
    <property type="match status" value="1"/>
</dbReference>
<dbReference type="Gene3D" id="4.10.95.10">
    <property type="entry name" value="Cytochrome c oxidase, subunit VIa"/>
    <property type="match status" value="1"/>
</dbReference>
<name>A0A7R9ZJ85_9STRA</name>
<sequence length="149" mass="16884">MYAVRATASRAAPAVRARAAQPARATAQRRTAMTVPRAGTEEEMKQEAIAQLRARIARQKDIEKATHKSEAEELDEMWKWVKISVLVAGPVCALTVIKDVLTVEHEHRKPGPEPDYMQIRNKPFPWECEDCALFDRGCWKKCRAEKEVA</sequence>
<proteinExistence type="predicted"/>
<evidence type="ECO:0000256" key="4">
    <source>
        <dbReference type="ARBA" id="ARBA00023128"/>
    </source>
</evidence>
<evidence type="ECO:0000256" key="5">
    <source>
        <dbReference type="ARBA" id="ARBA00023136"/>
    </source>
</evidence>
<dbReference type="GO" id="GO:0005743">
    <property type="term" value="C:mitochondrial inner membrane"/>
    <property type="evidence" value="ECO:0007669"/>
    <property type="project" value="UniProtKB-SubCell"/>
</dbReference>
<evidence type="ECO:0008006" key="8">
    <source>
        <dbReference type="Google" id="ProtNLM"/>
    </source>
</evidence>
<organism evidence="7">
    <name type="scientific">Pseudictyota dubia</name>
    <dbReference type="NCBI Taxonomy" id="2749911"/>
    <lineage>
        <taxon>Eukaryota</taxon>
        <taxon>Sar</taxon>
        <taxon>Stramenopiles</taxon>
        <taxon>Ochrophyta</taxon>
        <taxon>Bacillariophyta</taxon>
        <taxon>Mediophyceae</taxon>
        <taxon>Biddulphiophycidae</taxon>
        <taxon>Eupodiscales</taxon>
        <taxon>Odontellaceae</taxon>
        <taxon>Pseudictyota</taxon>
    </lineage>
</organism>
<accession>A0A7R9ZJ85</accession>
<feature type="compositionally biased region" description="Low complexity" evidence="6">
    <location>
        <begin position="15"/>
        <end position="32"/>
    </location>
</feature>
<dbReference type="EMBL" id="HBED01049548">
    <property type="protein sequence ID" value="CAD8326580.1"/>
    <property type="molecule type" value="Transcribed_RNA"/>
</dbReference>
<dbReference type="GO" id="GO:0006123">
    <property type="term" value="P:mitochondrial electron transport, cytochrome c to oxygen"/>
    <property type="evidence" value="ECO:0007669"/>
    <property type="project" value="TreeGrafter"/>
</dbReference>
<protein>
    <recommendedName>
        <fullName evidence="8">Cytochrome c oxidase subunit</fullName>
    </recommendedName>
</protein>
<feature type="region of interest" description="Disordered" evidence="6">
    <location>
        <begin position="15"/>
        <end position="43"/>
    </location>
</feature>
<evidence type="ECO:0000256" key="3">
    <source>
        <dbReference type="ARBA" id="ARBA00022946"/>
    </source>
</evidence>
<dbReference type="AlphaFoldDB" id="A0A7R9ZJ85"/>
<dbReference type="GO" id="GO:0030234">
    <property type="term" value="F:enzyme regulator activity"/>
    <property type="evidence" value="ECO:0007669"/>
    <property type="project" value="TreeGrafter"/>
</dbReference>
<dbReference type="PANTHER" id="PTHR11504">
    <property type="entry name" value="CYTOCHROME C OXIDASE POLYPEPTIDE VIA"/>
    <property type="match status" value="1"/>
</dbReference>
<evidence type="ECO:0000256" key="6">
    <source>
        <dbReference type="SAM" id="MobiDB-lite"/>
    </source>
</evidence>